<dbReference type="PANTHER" id="PTHR43240">
    <property type="entry name" value="1,4-DIHYDROXY-2-NAPHTHOYL-COA THIOESTERASE 1"/>
    <property type="match status" value="1"/>
</dbReference>
<name>A0A369LMD1_9ACTN</name>
<dbReference type="Gene3D" id="3.10.129.10">
    <property type="entry name" value="Hotdog Thioesterase"/>
    <property type="match status" value="1"/>
</dbReference>
<evidence type="ECO:0000256" key="1">
    <source>
        <dbReference type="ARBA" id="ARBA00008324"/>
    </source>
</evidence>
<dbReference type="Pfam" id="PF03061">
    <property type="entry name" value="4HBT"/>
    <property type="match status" value="1"/>
</dbReference>
<keyword evidence="2" id="KW-0378">Hydrolase</keyword>
<proteinExistence type="inferred from homology"/>
<dbReference type="CDD" id="cd03443">
    <property type="entry name" value="PaaI_thioesterase"/>
    <property type="match status" value="1"/>
</dbReference>
<dbReference type="GO" id="GO:0061522">
    <property type="term" value="F:1,4-dihydroxy-2-naphthoyl-CoA thioesterase activity"/>
    <property type="evidence" value="ECO:0007669"/>
    <property type="project" value="TreeGrafter"/>
</dbReference>
<dbReference type="SUPFAM" id="SSF54637">
    <property type="entry name" value="Thioesterase/thiol ester dehydrase-isomerase"/>
    <property type="match status" value="1"/>
</dbReference>
<sequence>MSLADILHIEIVEDTPERYVMHTPVTADMLQPHGVIHGGISAYLAEHAASECITAHTDPAVSHALGLELTTTHLLPVYEGDTVETVATPVRDGGRVRVWKVEQFRMSDGQMFNTSQMTMYMKKVK</sequence>
<dbReference type="InterPro" id="IPR029069">
    <property type="entry name" value="HotDog_dom_sf"/>
</dbReference>
<dbReference type="NCBIfam" id="TIGR00369">
    <property type="entry name" value="unchar_dom_1"/>
    <property type="match status" value="1"/>
</dbReference>
<dbReference type="PANTHER" id="PTHR43240:SF5">
    <property type="entry name" value="1,4-DIHYDROXY-2-NAPHTHOYL-COA THIOESTERASE 1"/>
    <property type="match status" value="1"/>
</dbReference>
<feature type="domain" description="Thioesterase" evidence="3">
    <location>
        <begin position="33"/>
        <end position="107"/>
    </location>
</feature>
<gene>
    <name evidence="4" type="ORF">C1881_02910</name>
</gene>
<dbReference type="EMBL" id="PPTO01000003">
    <property type="protein sequence ID" value="RDB60302.1"/>
    <property type="molecule type" value="Genomic_DNA"/>
</dbReference>
<evidence type="ECO:0000259" key="3">
    <source>
        <dbReference type="Pfam" id="PF03061"/>
    </source>
</evidence>
<dbReference type="Proteomes" id="UP000253975">
    <property type="component" value="Unassembled WGS sequence"/>
</dbReference>
<organism evidence="4 5">
    <name type="scientific">Slackia isoflavoniconvertens</name>
    <dbReference type="NCBI Taxonomy" id="572010"/>
    <lineage>
        <taxon>Bacteria</taxon>
        <taxon>Bacillati</taxon>
        <taxon>Actinomycetota</taxon>
        <taxon>Coriobacteriia</taxon>
        <taxon>Eggerthellales</taxon>
        <taxon>Eggerthellaceae</taxon>
        <taxon>Slackia</taxon>
    </lineage>
</organism>
<accession>A0A369LMD1</accession>
<dbReference type="GO" id="GO:0005829">
    <property type="term" value="C:cytosol"/>
    <property type="evidence" value="ECO:0007669"/>
    <property type="project" value="TreeGrafter"/>
</dbReference>
<dbReference type="InterPro" id="IPR006683">
    <property type="entry name" value="Thioestr_dom"/>
</dbReference>
<comment type="caution">
    <text evidence="4">The sequence shown here is derived from an EMBL/GenBank/DDBJ whole genome shotgun (WGS) entry which is preliminary data.</text>
</comment>
<evidence type="ECO:0000313" key="4">
    <source>
        <dbReference type="EMBL" id="RDB60302.1"/>
    </source>
</evidence>
<protein>
    <submittedName>
        <fullName evidence="4">Esterase</fullName>
    </submittedName>
</protein>
<evidence type="ECO:0000256" key="2">
    <source>
        <dbReference type="ARBA" id="ARBA00022801"/>
    </source>
</evidence>
<dbReference type="AlphaFoldDB" id="A0A369LMD1"/>
<dbReference type="InterPro" id="IPR003736">
    <property type="entry name" value="PAAI_dom"/>
</dbReference>
<reference evidence="4 5" key="1">
    <citation type="journal article" date="2018" name="Elife">
        <title>Discovery and characterization of a prevalent human gut bacterial enzyme sufficient for the inactivation of a family of plant toxins.</title>
        <authorList>
            <person name="Koppel N."/>
            <person name="Bisanz J.E."/>
            <person name="Pandelia M.E."/>
            <person name="Turnbaugh P.J."/>
            <person name="Balskus E.P."/>
        </authorList>
    </citation>
    <scope>NUCLEOTIDE SEQUENCE [LARGE SCALE GENOMIC DNA]</scope>
    <source>
        <strain evidence="4 5">OB21 GAM31</strain>
    </source>
</reference>
<comment type="similarity">
    <text evidence="1">Belongs to the thioesterase PaaI family.</text>
</comment>
<evidence type="ECO:0000313" key="5">
    <source>
        <dbReference type="Proteomes" id="UP000253975"/>
    </source>
</evidence>
<dbReference type="RefSeq" id="WP_114615038.1">
    <property type="nucleotide sequence ID" value="NZ_DAWAQT010000006.1"/>
</dbReference>